<dbReference type="EMBL" id="QASA01000001">
    <property type="protein sequence ID" value="RDC64230.1"/>
    <property type="molecule type" value="Genomic_DNA"/>
</dbReference>
<feature type="domain" description="BLUF" evidence="1">
    <location>
        <begin position="1"/>
        <end position="65"/>
    </location>
</feature>
<organism evidence="2 3">
    <name type="scientific">Adhaeribacter pallidiroseus</name>
    <dbReference type="NCBI Taxonomy" id="2072847"/>
    <lineage>
        <taxon>Bacteria</taxon>
        <taxon>Pseudomonadati</taxon>
        <taxon>Bacteroidota</taxon>
        <taxon>Cytophagia</taxon>
        <taxon>Cytophagales</taxon>
        <taxon>Hymenobacteraceae</taxon>
        <taxon>Adhaeribacter</taxon>
    </lineage>
</organism>
<protein>
    <recommendedName>
        <fullName evidence="1">BLUF domain-containing protein</fullName>
    </recommendedName>
</protein>
<dbReference type="OrthoDB" id="1122028at2"/>
<name>A0A369QIV5_9BACT</name>
<dbReference type="Proteomes" id="UP000253919">
    <property type="component" value="Unassembled WGS sequence"/>
</dbReference>
<dbReference type="SUPFAM" id="SSF54975">
    <property type="entry name" value="Acylphosphatase/BLUF domain-like"/>
    <property type="match status" value="1"/>
</dbReference>
<reference evidence="2 3" key="1">
    <citation type="submission" date="2018-04" db="EMBL/GenBank/DDBJ databases">
        <title>Adhaeribacter sp. HMF7616 genome sequencing and assembly.</title>
        <authorList>
            <person name="Kang H."/>
            <person name="Kang J."/>
            <person name="Cha I."/>
            <person name="Kim H."/>
            <person name="Joh K."/>
        </authorList>
    </citation>
    <scope>NUCLEOTIDE SEQUENCE [LARGE SCALE GENOMIC DNA]</scope>
    <source>
        <strain evidence="2 3">HMF7616</strain>
    </source>
</reference>
<dbReference type="RefSeq" id="WP_115373416.1">
    <property type="nucleotide sequence ID" value="NZ_QASA01000001.1"/>
</dbReference>
<evidence type="ECO:0000313" key="2">
    <source>
        <dbReference type="EMBL" id="RDC64230.1"/>
    </source>
</evidence>
<dbReference type="InterPro" id="IPR007024">
    <property type="entry name" value="BLUF_domain"/>
</dbReference>
<dbReference type="GO" id="GO:0009882">
    <property type="term" value="F:blue light photoreceptor activity"/>
    <property type="evidence" value="ECO:0007669"/>
    <property type="project" value="InterPro"/>
</dbReference>
<proteinExistence type="predicted"/>
<dbReference type="Gene3D" id="3.30.70.100">
    <property type="match status" value="1"/>
</dbReference>
<comment type="caution">
    <text evidence="2">The sequence shown here is derived from an EMBL/GenBank/DDBJ whole genome shotgun (WGS) entry which is preliminary data.</text>
</comment>
<gene>
    <name evidence="2" type="ORF">AHMF7616_02842</name>
</gene>
<dbReference type="PROSITE" id="PS50925">
    <property type="entry name" value="BLUF"/>
    <property type="match status" value="1"/>
</dbReference>
<dbReference type="AlphaFoldDB" id="A0A369QIV5"/>
<dbReference type="GO" id="GO:0071949">
    <property type="term" value="F:FAD binding"/>
    <property type="evidence" value="ECO:0007669"/>
    <property type="project" value="InterPro"/>
</dbReference>
<evidence type="ECO:0000259" key="1">
    <source>
        <dbReference type="PROSITE" id="PS50925"/>
    </source>
</evidence>
<dbReference type="SMART" id="SM01034">
    <property type="entry name" value="BLUF"/>
    <property type="match status" value="1"/>
</dbReference>
<keyword evidence="3" id="KW-1185">Reference proteome</keyword>
<accession>A0A369QIV5</accession>
<sequence>MHHIMYISKAIVAIPEEELKEMVVHWGQNNERDSITGMLLYSGDHYVQLIEGPVENLKKLFIKIN</sequence>
<dbReference type="InterPro" id="IPR036046">
    <property type="entry name" value="Acylphosphatase-like_dom_sf"/>
</dbReference>
<evidence type="ECO:0000313" key="3">
    <source>
        <dbReference type="Proteomes" id="UP000253919"/>
    </source>
</evidence>
<dbReference type="Pfam" id="PF04940">
    <property type="entry name" value="BLUF"/>
    <property type="match status" value="1"/>
</dbReference>